<evidence type="ECO:0000313" key="6">
    <source>
        <dbReference type="EMBL" id="OUQ32503.1"/>
    </source>
</evidence>
<feature type="binding site" evidence="4">
    <location>
        <begin position="3"/>
        <end position="7"/>
    </location>
    <ligand>
        <name>ATP</name>
        <dbReference type="ChEBI" id="CHEBI:30616"/>
    </ligand>
</feature>
<dbReference type="PIRSF" id="PIRSF006806">
    <property type="entry name" value="FTHF_cligase"/>
    <property type="match status" value="1"/>
</dbReference>
<proteinExistence type="inferred from homology"/>
<dbReference type="SUPFAM" id="SSF100950">
    <property type="entry name" value="NagB/RpiA/CoA transferase-like"/>
    <property type="match status" value="1"/>
</dbReference>
<keyword evidence="5" id="KW-0479">Metal-binding</keyword>
<protein>
    <recommendedName>
        <fullName evidence="5">5-formyltetrahydrofolate cyclo-ligase</fullName>
        <ecNumber evidence="5">6.3.3.2</ecNumber>
    </recommendedName>
</protein>
<dbReference type="InterPro" id="IPR024185">
    <property type="entry name" value="FTHF_cligase-like_sf"/>
</dbReference>
<dbReference type="OrthoDB" id="9801938at2"/>
<comment type="catalytic activity">
    <reaction evidence="5">
        <text>(6S)-5-formyl-5,6,7,8-tetrahydrofolate + ATP = (6R)-5,10-methenyltetrahydrofolate + ADP + phosphate</text>
        <dbReference type="Rhea" id="RHEA:10488"/>
        <dbReference type="ChEBI" id="CHEBI:30616"/>
        <dbReference type="ChEBI" id="CHEBI:43474"/>
        <dbReference type="ChEBI" id="CHEBI:57455"/>
        <dbReference type="ChEBI" id="CHEBI:57457"/>
        <dbReference type="ChEBI" id="CHEBI:456216"/>
        <dbReference type="EC" id="6.3.3.2"/>
    </reaction>
</comment>
<accession>A0A1Y4SUN6</accession>
<dbReference type="EC" id="6.3.3.2" evidence="5"/>
<feature type="binding site" evidence="4">
    <location>
        <position position="49"/>
    </location>
    <ligand>
        <name>substrate</name>
    </ligand>
</feature>
<dbReference type="RefSeq" id="WP_087359614.1">
    <property type="nucleotide sequence ID" value="NZ_NFLJ01000042.1"/>
</dbReference>
<sequence length="178" mass="20905">MDKQLLRKIMKEKRLALTSQTFSLYNQQILSKVLTHPRVQEAKIIGCYVSLPREVDTLAIIQTLLLHKRVCVPKVEGSQMNFYEIHSLDELHSGCFHVLEPVTSHFIEPGDIDCMLVPLLAYDQNNYRVGYGKGYYDRYFQRNFHGYKMGLAFSFQYVDHIDYDVYDYPLDEIIHEMS</sequence>
<feature type="binding site" evidence="4">
    <location>
        <begin position="128"/>
        <end position="136"/>
    </location>
    <ligand>
        <name>ATP</name>
        <dbReference type="ChEBI" id="CHEBI:30616"/>
    </ligand>
</feature>
<dbReference type="Proteomes" id="UP000195305">
    <property type="component" value="Unassembled WGS sequence"/>
</dbReference>
<dbReference type="InterPro" id="IPR002698">
    <property type="entry name" value="FTHF_cligase"/>
</dbReference>
<dbReference type="AlphaFoldDB" id="A0A1Y4SUN6"/>
<dbReference type="InterPro" id="IPR037171">
    <property type="entry name" value="NagB/RpiA_transferase-like"/>
</dbReference>
<evidence type="ECO:0000313" key="7">
    <source>
        <dbReference type="Proteomes" id="UP000195305"/>
    </source>
</evidence>
<name>A0A1Y4SUN6_9FIRM</name>
<dbReference type="PANTHER" id="PTHR23407">
    <property type="entry name" value="ATPASE INHIBITOR/5-FORMYLTETRAHYDROFOLATE CYCLO-LIGASE"/>
    <property type="match status" value="1"/>
</dbReference>
<evidence type="ECO:0000256" key="3">
    <source>
        <dbReference type="ARBA" id="ARBA00022840"/>
    </source>
</evidence>
<organism evidence="6 7">
    <name type="scientific">Massilimicrobiota timonensis</name>
    <dbReference type="NCBI Taxonomy" id="1776392"/>
    <lineage>
        <taxon>Bacteria</taxon>
        <taxon>Bacillati</taxon>
        <taxon>Bacillota</taxon>
        <taxon>Erysipelotrichia</taxon>
        <taxon>Erysipelotrichales</taxon>
        <taxon>Erysipelotrichaceae</taxon>
        <taxon>Massilimicrobiota</taxon>
    </lineage>
</organism>
<comment type="caution">
    <text evidence="6">The sequence shown here is derived from an EMBL/GenBank/DDBJ whole genome shotgun (WGS) entry which is preliminary data.</text>
</comment>
<keyword evidence="3 4" id="KW-0067">ATP-binding</keyword>
<dbReference type="GO" id="GO:0005524">
    <property type="term" value="F:ATP binding"/>
    <property type="evidence" value="ECO:0007669"/>
    <property type="project" value="UniProtKB-KW"/>
</dbReference>
<keyword evidence="6" id="KW-0436">Ligase</keyword>
<comment type="similarity">
    <text evidence="1 5">Belongs to the 5-formyltetrahydrofolate cyclo-ligase family.</text>
</comment>
<dbReference type="GO" id="GO:0046872">
    <property type="term" value="F:metal ion binding"/>
    <property type="evidence" value="ECO:0007669"/>
    <property type="project" value="UniProtKB-KW"/>
</dbReference>
<evidence type="ECO:0000256" key="1">
    <source>
        <dbReference type="ARBA" id="ARBA00010638"/>
    </source>
</evidence>
<evidence type="ECO:0000256" key="5">
    <source>
        <dbReference type="RuleBase" id="RU361279"/>
    </source>
</evidence>
<feature type="binding site" evidence="4">
    <location>
        <position position="54"/>
    </location>
    <ligand>
        <name>substrate</name>
    </ligand>
</feature>
<reference evidence="6 7" key="1">
    <citation type="journal article" date="2018" name="BMC Genomics">
        <title>Whole genome sequencing and function prediction of 133 gut anaerobes isolated from chicken caecum in pure cultures.</title>
        <authorList>
            <person name="Medvecky M."/>
            <person name="Cejkova D."/>
            <person name="Polansky O."/>
            <person name="Karasova D."/>
            <person name="Kubasova T."/>
            <person name="Cizek A."/>
            <person name="Rychlik I."/>
        </authorList>
    </citation>
    <scope>NUCLEOTIDE SEQUENCE [LARGE SCALE GENOMIC DNA]</scope>
    <source>
        <strain evidence="6 7">An13</strain>
    </source>
</reference>
<dbReference type="Pfam" id="PF01812">
    <property type="entry name" value="5-FTHF_cyc-lig"/>
    <property type="match status" value="1"/>
</dbReference>
<comment type="cofactor">
    <cofactor evidence="5">
        <name>Mg(2+)</name>
        <dbReference type="ChEBI" id="CHEBI:18420"/>
    </cofactor>
</comment>
<dbReference type="Gene3D" id="3.40.50.10420">
    <property type="entry name" value="NagB/RpiA/CoA transferase-like"/>
    <property type="match status" value="1"/>
</dbReference>
<gene>
    <name evidence="6" type="ORF">B5E75_12225</name>
</gene>
<dbReference type="EMBL" id="NFLJ01000042">
    <property type="protein sequence ID" value="OUQ32503.1"/>
    <property type="molecule type" value="Genomic_DNA"/>
</dbReference>
<keyword evidence="2 4" id="KW-0547">Nucleotide-binding</keyword>
<keyword evidence="7" id="KW-1185">Reference proteome</keyword>
<dbReference type="PANTHER" id="PTHR23407:SF1">
    <property type="entry name" value="5-FORMYLTETRAHYDROFOLATE CYCLO-LIGASE"/>
    <property type="match status" value="1"/>
</dbReference>
<evidence type="ECO:0000256" key="4">
    <source>
        <dbReference type="PIRSR" id="PIRSR006806-1"/>
    </source>
</evidence>
<evidence type="ECO:0000256" key="2">
    <source>
        <dbReference type="ARBA" id="ARBA00022741"/>
    </source>
</evidence>
<dbReference type="NCBIfam" id="TIGR02727">
    <property type="entry name" value="MTHFS_bact"/>
    <property type="match status" value="1"/>
</dbReference>
<dbReference type="GO" id="GO:0009396">
    <property type="term" value="P:folic acid-containing compound biosynthetic process"/>
    <property type="evidence" value="ECO:0007669"/>
    <property type="project" value="TreeGrafter"/>
</dbReference>
<dbReference type="GO" id="GO:0030272">
    <property type="term" value="F:5-formyltetrahydrofolate cyclo-ligase activity"/>
    <property type="evidence" value="ECO:0007669"/>
    <property type="project" value="UniProtKB-EC"/>
</dbReference>
<keyword evidence="5" id="KW-0460">Magnesium</keyword>
<dbReference type="GO" id="GO:0035999">
    <property type="term" value="P:tetrahydrofolate interconversion"/>
    <property type="evidence" value="ECO:0007669"/>
    <property type="project" value="TreeGrafter"/>
</dbReference>